<organism evidence="2 3">
    <name type="scientific">Sipha flava</name>
    <name type="common">yellow sugarcane aphid</name>
    <dbReference type="NCBI Taxonomy" id="143950"/>
    <lineage>
        <taxon>Eukaryota</taxon>
        <taxon>Metazoa</taxon>
        <taxon>Ecdysozoa</taxon>
        <taxon>Arthropoda</taxon>
        <taxon>Hexapoda</taxon>
        <taxon>Insecta</taxon>
        <taxon>Pterygota</taxon>
        <taxon>Neoptera</taxon>
        <taxon>Paraneoptera</taxon>
        <taxon>Hemiptera</taxon>
        <taxon>Sternorrhyncha</taxon>
        <taxon>Aphidomorpha</taxon>
        <taxon>Aphidoidea</taxon>
        <taxon>Aphididae</taxon>
        <taxon>Sipha</taxon>
    </lineage>
</organism>
<dbReference type="SUPFAM" id="SSF54791">
    <property type="entry name" value="Eukaryotic type KH-domain (KH-domain type I)"/>
    <property type="match status" value="2"/>
</dbReference>
<dbReference type="InterPro" id="IPR004088">
    <property type="entry name" value="KH_dom_type_1"/>
</dbReference>
<proteinExistence type="predicted"/>
<dbReference type="Gene3D" id="3.30.1370.10">
    <property type="entry name" value="K Homology domain, type 1"/>
    <property type="match status" value="2"/>
</dbReference>
<gene>
    <name evidence="3" type="primary">LOC112688005</name>
</gene>
<evidence type="ECO:0000259" key="1">
    <source>
        <dbReference type="SMART" id="SM00322"/>
    </source>
</evidence>
<dbReference type="GO" id="GO:0010468">
    <property type="term" value="P:regulation of gene expression"/>
    <property type="evidence" value="ECO:0007669"/>
    <property type="project" value="UniProtKB-ARBA"/>
</dbReference>
<keyword evidence="2" id="KW-1185">Reference proteome</keyword>
<dbReference type="Proteomes" id="UP000694846">
    <property type="component" value="Unplaced"/>
</dbReference>
<dbReference type="AlphaFoldDB" id="A0A8B8G0P2"/>
<evidence type="ECO:0000313" key="2">
    <source>
        <dbReference type="Proteomes" id="UP000694846"/>
    </source>
</evidence>
<reference evidence="3" key="1">
    <citation type="submission" date="2025-08" db="UniProtKB">
        <authorList>
            <consortium name="RefSeq"/>
        </authorList>
    </citation>
    <scope>IDENTIFICATION</scope>
    <source>
        <tissue evidence="3">Whole body</tissue>
    </source>
</reference>
<dbReference type="GeneID" id="112688005"/>
<protein>
    <submittedName>
        <fullName evidence="3">Vigilin-like</fullName>
    </submittedName>
</protein>
<dbReference type="InterPro" id="IPR004087">
    <property type="entry name" value="KH_dom"/>
</dbReference>
<dbReference type="RefSeq" id="XP_025416799.1">
    <property type="nucleotide sequence ID" value="XM_025561014.1"/>
</dbReference>
<feature type="domain" description="K Homology" evidence="1">
    <location>
        <begin position="79"/>
        <end position="148"/>
    </location>
</feature>
<sequence>MITDIGNVIEEHVDINEKYHGTLVVNQKEYLHKLEKECSNIKIEFPKLGAEDRFVISDSKTDVALAKHGLLDHAKVLENIFRSVVNVDSKYHKYFVARRDEIINRIINDCNGVSITFPKIAFSNSAVIIKSDKINVEEAKRKIEEIVKDLLLHKK</sequence>
<evidence type="ECO:0000313" key="3">
    <source>
        <dbReference type="RefSeq" id="XP_025416799.1"/>
    </source>
</evidence>
<dbReference type="SMART" id="SM00322">
    <property type="entry name" value="KH"/>
    <property type="match status" value="2"/>
</dbReference>
<dbReference type="GO" id="GO:0003723">
    <property type="term" value="F:RNA binding"/>
    <property type="evidence" value="ECO:0007669"/>
    <property type="project" value="InterPro"/>
</dbReference>
<name>A0A8B8G0P2_9HEMI</name>
<dbReference type="Pfam" id="PF00013">
    <property type="entry name" value="KH_1"/>
    <property type="match status" value="1"/>
</dbReference>
<dbReference type="OrthoDB" id="10027144at2759"/>
<accession>A0A8B8G0P2</accession>
<dbReference type="InterPro" id="IPR036612">
    <property type="entry name" value="KH_dom_type_1_sf"/>
</dbReference>
<feature type="domain" description="K Homology" evidence="1">
    <location>
        <begin position="7"/>
        <end position="75"/>
    </location>
</feature>